<feature type="transmembrane region" description="Helical" evidence="4">
    <location>
        <begin position="129"/>
        <end position="151"/>
    </location>
</feature>
<dbReference type="GO" id="GO:0006355">
    <property type="term" value="P:regulation of DNA-templated transcription"/>
    <property type="evidence" value="ECO:0007669"/>
    <property type="project" value="InterPro"/>
</dbReference>
<dbReference type="EMBL" id="CP137555">
    <property type="protein sequence ID" value="WOX04326.1"/>
    <property type="molecule type" value="Genomic_DNA"/>
</dbReference>
<keyword evidence="2 3" id="KW-0238">DNA-binding</keyword>
<dbReference type="GO" id="GO:0003677">
    <property type="term" value="F:DNA binding"/>
    <property type="evidence" value="ECO:0007669"/>
    <property type="project" value="UniProtKB-UniRule"/>
</dbReference>
<dbReference type="PANTHER" id="PTHR36842">
    <property type="entry name" value="PROTEIN TOLB HOMOLOG"/>
    <property type="match status" value="1"/>
</dbReference>
<proteinExistence type="inferred from homology"/>
<dbReference type="Pfam" id="PF00486">
    <property type="entry name" value="Trans_reg_C"/>
    <property type="match status" value="1"/>
</dbReference>
<gene>
    <name evidence="6" type="ORF">R5R33_11295</name>
</gene>
<protein>
    <submittedName>
        <fullName evidence="6">Winged helix-turn-helix domain-containing protein</fullName>
    </submittedName>
</protein>
<reference evidence="6 7" key="1">
    <citation type="submission" date="2023-10" db="EMBL/GenBank/DDBJ databases">
        <title>Description of Microbulbifer bruguierae sp. nov., isolated from the sediments of mangrove plant Bruguiera sexangula and comparative genomic analyses of the genus Microbulbifer.</title>
        <authorList>
            <person name="Long M."/>
        </authorList>
    </citation>
    <scope>NUCLEOTIDE SEQUENCE [LARGE SCALE GENOMIC DNA]</scope>
    <source>
        <strain evidence="6 7">SPO729</strain>
    </source>
</reference>
<evidence type="ECO:0000256" key="3">
    <source>
        <dbReference type="PROSITE-ProRule" id="PRU01091"/>
    </source>
</evidence>
<keyword evidence="4" id="KW-0812">Transmembrane</keyword>
<dbReference type="SMART" id="SM00862">
    <property type="entry name" value="Trans_reg_C"/>
    <property type="match status" value="1"/>
</dbReference>
<name>A0AAU0MUP3_9GAMM</name>
<dbReference type="RefSeq" id="WP_318952804.1">
    <property type="nucleotide sequence ID" value="NZ_CP137555.1"/>
</dbReference>
<keyword evidence="4" id="KW-0472">Membrane</keyword>
<dbReference type="PANTHER" id="PTHR36842:SF1">
    <property type="entry name" value="PROTEIN TOLB"/>
    <property type="match status" value="1"/>
</dbReference>
<evidence type="ECO:0000256" key="1">
    <source>
        <dbReference type="ARBA" id="ARBA00009820"/>
    </source>
</evidence>
<evidence type="ECO:0000313" key="6">
    <source>
        <dbReference type="EMBL" id="WOX04326.1"/>
    </source>
</evidence>
<dbReference type="KEGG" id="mpaf:R5R33_11295"/>
<dbReference type="InterPro" id="IPR011042">
    <property type="entry name" value="6-blade_b-propeller_TolB-like"/>
</dbReference>
<evidence type="ECO:0000259" key="5">
    <source>
        <dbReference type="PROSITE" id="PS51755"/>
    </source>
</evidence>
<dbReference type="SUPFAM" id="SSF82171">
    <property type="entry name" value="DPP6 N-terminal domain-like"/>
    <property type="match status" value="2"/>
</dbReference>
<dbReference type="Gene3D" id="2.120.10.30">
    <property type="entry name" value="TolB, C-terminal domain"/>
    <property type="match status" value="3"/>
</dbReference>
<dbReference type="InterPro" id="IPR011659">
    <property type="entry name" value="WD40"/>
</dbReference>
<keyword evidence="4" id="KW-1133">Transmembrane helix</keyword>
<comment type="similarity">
    <text evidence="1">Belongs to the TolB family.</text>
</comment>
<evidence type="ECO:0000256" key="4">
    <source>
        <dbReference type="SAM" id="Phobius"/>
    </source>
</evidence>
<dbReference type="AlphaFoldDB" id="A0AAU0MUP3"/>
<dbReference type="InterPro" id="IPR001867">
    <property type="entry name" value="OmpR/PhoB-type_DNA-bd"/>
</dbReference>
<dbReference type="Gene3D" id="1.10.10.10">
    <property type="entry name" value="Winged helix-like DNA-binding domain superfamily/Winged helix DNA-binding domain"/>
    <property type="match status" value="1"/>
</dbReference>
<dbReference type="PROSITE" id="PS51755">
    <property type="entry name" value="OMPR_PHOB"/>
    <property type="match status" value="1"/>
</dbReference>
<dbReference type="SUPFAM" id="SSF46894">
    <property type="entry name" value="C-terminal effector domain of the bipartite response regulators"/>
    <property type="match status" value="1"/>
</dbReference>
<dbReference type="CDD" id="cd00383">
    <property type="entry name" value="trans_reg_C"/>
    <property type="match status" value="1"/>
</dbReference>
<dbReference type="InterPro" id="IPR036388">
    <property type="entry name" value="WH-like_DNA-bd_sf"/>
</dbReference>
<feature type="domain" description="OmpR/PhoB-type" evidence="5">
    <location>
        <begin position="4"/>
        <end position="104"/>
    </location>
</feature>
<feature type="DNA-binding region" description="OmpR/PhoB-type" evidence="3">
    <location>
        <begin position="4"/>
        <end position="104"/>
    </location>
</feature>
<evidence type="ECO:0000256" key="2">
    <source>
        <dbReference type="ARBA" id="ARBA00023125"/>
    </source>
</evidence>
<dbReference type="InterPro" id="IPR016032">
    <property type="entry name" value="Sig_transdc_resp-reg_C-effctor"/>
</dbReference>
<keyword evidence="7" id="KW-1185">Reference proteome</keyword>
<dbReference type="GO" id="GO:0000160">
    <property type="term" value="P:phosphorelay signal transduction system"/>
    <property type="evidence" value="ECO:0007669"/>
    <property type="project" value="InterPro"/>
</dbReference>
<sequence>MNNVPEYQLGGVRVNLKAQSVCHGEQRLELSQKKYFDVLQCLLEQYPNWVTREQLIELVWAGNHYVGDKAINNAIWHIRKSLAEIDPDTQYIVTKRGHGYRLAVEPVLVAVNPEPEPAVKAGRILPKGWWGLGTGLALAALIAWLGVLHLAPEPPPQLLPPERLTNYPGSEFTPAVDPGGQWLAFTWARPNRDTDLYIRALSGEGEPRQLTFSAQSEHSPEWAPDGKGLYYVERDSAGPSCRVNYLELATLARRTISNCVFELNTHLAIHPSGSPLAVNRVEPGIFNSGIYLIDLEDPSLPARRLSCGDGCKYEDRDMAFSSDGALLAFTRRSDLLSENIYLRDLRSGSERQLTRNESDIKSFSWDRSGRRIVYTSKVAGKRRVRLVDLEHAGIRDLDLPGASSLSRVPGSDRFVYSAGNTGKFISYLDLGGDLRAAMPLLHANFNQRSAHYSPVHRKLVYCANESGAMELWVSNLDGSEREQLTSLGGEVVTPRWSHRGDRIVFTASDNAEDGNQLLVIDFTTREIRKVTPEHHNYSHPTWSPDDRFLFASVSDGGEYYAHRFDLAAGADEKLGDMPVLKLLPMGDNRVLFTAGAEGGLWQAGLNASATEWQNPRQLLPPATFASLYNWDVHGDNVYFQRNAGGQSQVMKLDLASGATTALALVPRGSLDRLSDFSYVPERDWLLFTQREAYQSDIYQFELRD</sequence>
<dbReference type="Pfam" id="PF07676">
    <property type="entry name" value="PD40"/>
    <property type="match status" value="2"/>
</dbReference>
<accession>A0AAU0MUP3</accession>
<dbReference type="Proteomes" id="UP001302477">
    <property type="component" value="Chromosome"/>
</dbReference>
<evidence type="ECO:0000313" key="7">
    <source>
        <dbReference type="Proteomes" id="UP001302477"/>
    </source>
</evidence>
<organism evidence="6 7">
    <name type="scientific">Microbulbifer pacificus</name>
    <dbReference type="NCBI Taxonomy" id="407164"/>
    <lineage>
        <taxon>Bacteria</taxon>
        <taxon>Pseudomonadati</taxon>
        <taxon>Pseudomonadota</taxon>
        <taxon>Gammaproteobacteria</taxon>
        <taxon>Cellvibrionales</taxon>
        <taxon>Microbulbiferaceae</taxon>
        <taxon>Microbulbifer</taxon>
    </lineage>
</organism>